<name>F4R3R6_MELLP</name>
<keyword evidence="3" id="KW-1185">Reference proteome</keyword>
<feature type="compositionally biased region" description="Basic residues" evidence="1">
    <location>
        <begin position="201"/>
        <end position="220"/>
    </location>
</feature>
<dbReference type="RefSeq" id="XP_007403612.1">
    <property type="nucleotide sequence ID" value="XM_007403550.1"/>
</dbReference>
<dbReference type="KEGG" id="mlr:MELLADRAFT_101140"/>
<evidence type="ECO:0000256" key="1">
    <source>
        <dbReference type="SAM" id="MobiDB-lite"/>
    </source>
</evidence>
<dbReference type="InParanoid" id="F4R3R6"/>
<sequence>MPKEKKKLKIKIKIITFNKRLSSRLTSLNSTFTFNSSSKSQSLYQSIQPEPALTLDLLEIKNPINLDLQKLKPTTKPEVIDLINISIPINFHPKTDSINLNPFCPISKPSSKKILHRRFVSLPPKLTTIFEDQLKEKEEEERHTCFVEIKIINRSSTYTYHSIDEPSKRHKGSYRPGSEFIQLRGTPSKPYPHLTGVLNPPKRKYKSSPFMIKHRSRYSS</sequence>
<dbReference type="AlphaFoldDB" id="F4R3R6"/>
<dbReference type="GeneID" id="18921285"/>
<accession>F4R3R6</accession>
<dbReference type="HOGENOM" id="CLU_1256268_0_0_1"/>
<reference evidence="3" key="1">
    <citation type="journal article" date="2011" name="Proc. Natl. Acad. Sci. U.S.A.">
        <title>Obligate biotrophy features unraveled by the genomic analysis of rust fungi.</title>
        <authorList>
            <person name="Duplessis S."/>
            <person name="Cuomo C.A."/>
            <person name="Lin Y.-C."/>
            <person name="Aerts A."/>
            <person name="Tisserant E."/>
            <person name="Veneault-Fourrey C."/>
            <person name="Joly D.L."/>
            <person name="Hacquard S."/>
            <person name="Amselem J."/>
            <person name="Cantarel B.L."/>
            <person name="Chiu R."/>
            <person name="Coutinho P.M."/>
            <person name="Feau N."/>
            <person name="Field M."/>
            <person name="Frey P."/>
            <person name="Gelhaye E."/>
            <person name="Goldberg J."/>
            <person name="Grabherr M.G."/>
            <person name="Kodira C.D."/>
            <person name="Kohler A."/>
            <person name="Kuees U."/>
            <person name="Lindquist E.A."/>
            <person name="Lucas S.M."/>
            <person name="Mago R."/>
            <person name="Mauceli E."/>
            <person name="Morin E."/>
            <person name="Murat C."/>
            <person name="Pangilinan J.L."/>
            <person name="Park R."/>
            <person name="Pearson M."/>
            <person name="Quesneville H."/>
            <person name="Rouhier N."/>
            <person name="Sakthikumar S."/>
            <person name="Salamov A.A."/>
            <person name="Schmutz J."/>
            <person name="Selles B."/>
            <person name="Shapiro H."/>
            <person name="Tanguay P."/>
            <person name="Tuskan G.A."/>
            <person name="Henrissat B."/>
            <person name="Van de Peer Y."/>
            <person name="Rouze P."/>
            <person name="Ellis J.G."/>
            <person name="Dodds P.N."/>
            <person name="Schein J.E."/>
            <person name="Zhong S."/>
            <person name="Hamelin R.C."/>
            <person name="Grigoriev I.V."/>
            <person name="Szabo L.J."/>
            <person name="Martin F."/>
        </authorList>
    </citation>
    <scope>NUCLEOTIDE SEQUENCE [LARGE SCALE GENOMIC DNA]</scope>
    <source>
        <strain evidence="3">98AG31 / pathotype 3-4-7</strain>
    </source>
</reference>
<dbReference type="EMBL" id="GL883090">
    <property type="protein sequence ID" value="EGG12674.1"/>
    <property type="molecule type" value="Genomic_DNA"/>
</dbReference>
<gene>
    <name evidence="2" type="ORF">MELLADRAFT_101140</name>
</gene>
<proteinExistence type="predicted"/>
<dbReference type="VEuPathDB" id="FungiDB:MELLADRAFT_101140"/>
<evidence type="ECO:0000313" key="2">
    <source>
        <dbReference type="EMBL" id="EGG12674.1"/>
    </source>
</evidence>
<feature type="region of interest" description="Disordered" evidence="1">
    <location>
        <begin position="182"/>
        <end position="220"/>
    </location>
</feature>
<protein>
    <submittedName>
        <fullName evidence="2">Uncharacterized protein</fullName>
    </submittedName>
</protein>
<organism evidence="3">
    <name type="scientific">Melampsora larici-populina (strain 98AG31 / pathotype 3-4-7)</name>
    <name type="common">Poplar leaf rust fungus</name>
    <dbReference type="NCBI Taxonomy" id="747676"/>
    <lineage>
        <taxon>Eukaryota</taxon>
        <taxon>Fungi</taxon>
        <taxon>Dikarya</taxon>
        <taxon>Basidiomycota</taxon>
        <taxon>Pucciniomycotina</taxon>
        <taxon>Pucciniomycetes</taxon>
        <taxon>Pucciniales</taxon>
        <taxon>Melampsoraceae</taxon>
        <taxon>Melampsora</taxon>
    </lineage>
</organism>
<dbReference type="Proteomes" id="UP000001072">
    <property type="component" value="Unassembled WGS sequence"/>
</dbReference>
<evidence type="ECO:0000313" key="3">
    <source>
        <dbReference type="Proteomes" id="UP000001072"/>
    </source>
</evidence>